<dbReference type="AlphaFoldDB" id="A0A5S9IKI9"/>
<feature type="coiled-coil region" evidence="1">
    <location>
        <begin position="343"/>
        <end position="428"/>
    </location>
</feature>
<feature type="chain" id="PRO_5024973560" evidence="2">
    <location>
        <begin position="22"/>
        <end position="504"/>
    </location>
</feature>
<name>A0A5S9IKI9_UABAM</name>
<feature type="coiled-coil region" evidence="1">
    <location>
        <begin position="129"/>
        <end position="156"/>
    </location>
</feature>
<evidence type="ECO:0000256" key="1">
    <source>
        <dbReference type="SAM" id="Coils"/>
    </source>
</evidence>
<dbReference type="EMBL" id="AP019860">
    <property type="protein sequence ID" value="BBM82740.1"/>
    <property type="molecule type" value="Genomic_DNA"/>
</dbReference>
<dbReference type="RefSeq" id="WP_151966973.1">
    <property type="nucleotide sequence ID" value="NZ_AP019860.1"/>
</dbReference>
<evidence type="ECO:0000313" key="3">
    <source>
        <dbReference type="EMBL" id="BBM82740.1"/>
    </source>
</evidence>
<dbReference type="KEGG" id="uam:UABAM_01083"/>
<feature type="signal peptide" evidence="2">
    <location>
        <begin position="1"/>
        <end position="21"/>
    </location>
</feature>
<organism evidence="3 4">
    <name type="scientific">Uabimicrobium amorphum</name>
    <dbReference type="NCBI Taxonomy" id="2596890"/>
    <lineage>
        <taxon>Bacteria</taxon>
        <taxon>Pseudomonadati</taxon>
        <taxon>Planctomycetota</taxon>
        <taxon>Candidatus Uabimicrobiia</taxon>
        <taxon>Candidatus Uabimicrobiales</taxon>
        <taxon>Candidatus Uabimicrobiaceae</taxon>
        <taxon>Candidatus Uabimicrobium</taxon>
    </lineage>
</organism>
<protein>
    <submittedName>
        <fullName evidence="3">Uncharacterized protein</fullName>
    </submittedName>
</protein>
<reference evidence="3 4" key="1">
    <citation type="submission" date="2019-08" db="EMBL/GenBank/DDBJ databases">
        <title>Complete genome sequence of Candidatus Uab amorphum.</title>
        <authorList>
            <person name="Shiratori T."/>
            <person name="Suzuki S."/>
            <person name="Kakizawa Y."/>
            <person name="Ishida K."/>
        </authorList>
    </citation>
    <scope>NUCLEOTIDE SEQUENCE [LARGE SCALE GENOMIC DNA]</scope>
    <source>
        <strain evidence="3 4">SRT547</strain>
    </source>
</reference>
<keyword evidence="4" id="KW-1185">Reference proteome</keyword>
<gene>
    <name evidence="3" type="ORF">UABAM_01083</name>
</gene>
<evidence type="ECO:0000256" key="2">
    <source>
        <dbReference type="SAM" id="SignalP"/>
    </source>
</evidence>
<accession>A0A5S9IKI9</accession>
<evidence type="ECO:0000313" key="4">
    <source>
        <dbReference type="Proteomes" id="UP000326354"/>
    </source>
</evidence>
<keyword evidence="2" id="KW-0732">Signal</keyword>
<sequence length="504" mass="57798">MKLRYLVVVILLSMFMNSLSAQDYKELGIWLDNWEIIKNKYLDEVGKKSRPREKFLGFKKASLTPSLKKLDRCYNSLEDESLAGTNFIKTFKSFKKAYKKFNKAKDTYVNFIEDDLLKESKTSPQKKAAATLVENLDDLEKSIVDFREEVTKEKKSKMTFKFDLIECDDKTPYLEEPDGTLHITVELSSSALKKYKKTIRVGAKQRLRKLRNKLEKKLIEIDKGVGDKIWEFIFAENLEQETEKARKEAQKQWETVIEEAYVEVEEAILFTWMKIRRSRVRYRKYQVETTKSVAKKTFSLTSGVGRLIGSGGTDVTAYLSTAKAIYDIAMEIKNLLTTPEKIAETLSKDLVKFQQVYQELEKDQSSISLQTQLAKAESAIRENLKKLKDKNAGLVTRALNLEKKMTELKQLRESIDDHESLLRGSKLEAIDIKLSGLVEKHKDLLKRFEKNDQVAELAISVYAQKGAAAILQAKEALAKAYDYYSKAKTAVTKFAEVAETLGVL</sequence>
<dbReference type="Proteomes" id="UP000326354">
    <property type="component" value="Chromosome"/>
</dbReference>
<keyword evidence="1" id="KW-0175">Coiled coil</keyword>
<proteinExistence type="predicted"/>